<accession>G3AZ83</accession>
<dbReference type="AlphaFoldDB" id="G3AZ83"/>
<feature type="compositionally biased region" description="Basic and acidic residues" evidence="1">
    <location>
        <begin position="44"/>
        <end position="61"/>
    </location>
</feature>
<feature type="region of interest" description="Disordered" evidence="1">
    <location>
        <begin position="39"/>
        <end position="67"/>
    </location>
</feature>
<evidence type="ECO:0000313" key="2">
    <source>
        <dbReference type="EMBL" id="EGV66289.1"/>
    </source>
</evidence>
<evidence type="ECO:0000313" key="3">
    <source>
        <dbReference type="Proteomes" id="UP000000707"/>
    </source>
</evidence>
<name>G3AZ83_CANTC</name>
<dbReference type="HOGENOM" id="CLU_2812100_0_0_1"/>
<reference evidence="2 3" key="1">
    <citation type="journal article" date="2011" name="Proc. Natl. Acad. Sci. U.S.A.">
        <title>Comparative genomics of xylose-fermenting fungi for enhanced biofuel production.</title>
        <authorList>
            <person name="Wohlbach D.J."/>
            <person name="Kuo A."/>
            <person name="Sato T.K."/>
            <person name="Potts K.M."/>
            <person name="Salamov A.A."/>
            <person name="LaButti K.M."/>
            <person name="Sun H."/>
            <person name="Clum A."/>
            <person name="Pangilinan J.L."/>
            <person name="Lindquist E.A."/>
            <person name="Lucas S."/>
            <person name="Lapidus A."/>
            <person name="Jin M."/>
            <person name="Gunawan C."/>
            <person name="Balan V."/>
            <person name="Dale B.E."/>
            <person name="Jeffries T.W."/>
            <person name="Zinkel R."/>
            <person name="Barry K.W."/>
            <person name="Grigoriev I.V."/>
            <person name="Gasch A.P."/>
        </authorList>
    </citation>
    <scope>NUCLEOTIDE SEQUENCE [LARGE SCALE GENOMIC DNA]</scope>
    <source>
        <strain evidence="3">ATCC 10573 / BCRC 21748 / CBS 615 / JCM 9827 / NBRC 10315 / NRRL Y-1498 / VKM Y-70</strain>
    </source>
</reference>
<sequence length="67" mass="7351">MGLGVSARSLLPKKWIAGIRWFCGGNLEHKQTIVVPWGGVGATDGRRNQAKPEIKVTDHSRNPSKNK</sequence>
<gene>
    <name evidence="2" type="ORF">CANTEDRAFT_112895</name>
</gene>
<evidence type="ECO:0000256" key="1">
    <source>
        <dbReference type="SAM" id="MobiDB-lite"/>
    </source>
</evidence>
<dbReference type="Proteomes" id="UP000000707">
    <property type="component" value="Unassembled WGS sequence"/>
</dbReference>
<organism evidence="3">
    <name type="scientific">Candida tenuis (strain ATCC 10573 / BCRC 21748 / CBS 615 / JCM 9827 / NBRC 10315 / NRRL Y-1498 / VKM Y-70)</name>
    <name type="common">Yeast</name>
    <name type="synonym">Yamadazyma tenuis</name>
    <dbReference type="NCBI Taxonomy" id="590646"/>
    <lineage>
        <taxon>Eukaryota</taxon>
        <taxon>Fungi</taxon>
        <taxon>Dikarya</taxon>
        <taxon>Ascomycota</taxon>
        <taxon>Saccharomycotina</taxon>
        <taxon>Pichiomycetes</taxon>
        <taxon>Debaryomycetaceae</taxon>
        <taxon>Yamadazyma</taxon>
    </lineage>
</organism>
<protein>
    <submittedName>
        <fullName evidence="2">Uncharacterized protein</fullName>
    </submittedName>
</protein>
<proteinExistence type="predicted"/>
<dbReference type="EMBL" id="GL996512">
    <property type="protein sequence ID" value="EGV66289.1"/>
    <property type="molecule type" value="Genomic_DNA"/>
</dbReference>
<keyword evidence="3" id="KW-1185">Reference proteome</keyword>